<comment type="subcellular location">
    <subcellularLocation>
        <location evidence="1">Membrane</location>
        <topology evidence="1">Multi-pass membrane protein</topology>
    </subcellularLocation>
</comment>
<dbReference type="EMBL" id="HBUF01180804">
    <property type="protein sequence ID" value="CAG6655277.1"/>
    <property type="molecule type" value="Transcribed_RNA"/>
</dbReference>
<dbReference type="InterPro" id="IPR040176">
    <property type="entry name" value="RNF121/RNF175"/>
</dbReference>
<dbReference type="EMBL" id="HBUF01517834">
    <property type="protein sequence ID" value="CAG6748206.1"/>
    <property type="molecule type" value="Transcribed_RNA"/>
</dbReference>
<dbReference type="SUPFAM" id="SSF57850">
    <property type="entry name" value="RING/U-box"/>
    <property type="match status" value="1"/>
</dbReference>
<evidence type="ECO:0000259" key="10">
    <source>
        <dbReference type="PROSITE" id="PS50089"/>
    </source>
</evidence>
<keyword evidence="2 9" id="KW-0812">Transmembrane</keyword>
<dbReference type="GO" id="GO:0061630">
    <property type="term" value="F:ubiquitin protein ligase activity"/>
    <property type="evidence" value="ECO:0007669"/>
    <property type="project" value="TreeGrafter"/>
</dbReference>
<evidence type="ECO:0000256" key="4">
    <source>
        <dbReference type="ARBA" id="ARBA00022771"/>
    </source>
</evidence>
<organism evidence="11">
    <name type="scientific">Cacopsylla melanoneura</name>
    <dbReference type="NCBI Taxonomy" id="428564"/>
    <lineage>
        <taxon>Eukaryota</taxon>
        <taxon>Metazoa</taxon>
        <taxon>Ecdysozoa</taxon>
        <taxon>Arthropoda</taxon>
        <taxon>Hexapoda</taxon>
        <taxon>Insecta</taxon>
        <taxon>Pterygota</taxon>
        <taxon>Neoptera</taxon>
        <taxon>Paraneoptera</taxon>
        <taxon>Hemiptera</taxon>
        <taxon>Sternorrhyncha</taxon>
        <taxon>Psylloidea</taxon>
        <taxon>Psyllidae</taxon>
        <taxon>Psyllinae</taxon>
        <taxon>Cacopsylla</taxon>
    </lineage>
</organism>
<feature type="transmembrane region" description="Helical" evidence="9">
    <location>
        <begin position="102"/>
        <end position="120"/>
    </location>
</feature>
<evidence type="ECO:0000256" key="9">
    <source>
        <dbReference type="SAM" id="Phobius"/>
    </source>
</evidence>
<dbReference type="GO" id="GO:0036503">
    <property type="term" value="P:ERAD pathway"/>
    <property type="evidence" value="ECO:0007669"/>
    <property type="project" value="TreeGrafter"/>
</dbReference>
<keyword evidence="3" id="KW-0479">Metal-binding</keyword>
<keyword evidence="6 9" id="KW-1133">Transmembrane helix</keyword>
<proteinExistence type="predicted"/>
<feature type="transmembrane region" description="Helical" evidence="9">
    <location>
        <begin position="78"/>
        <end position="96"/>
    </location>
</feature>
<feature type="transmembrane region" description="Helical" evidence="9">
    <location>
        <begin position="141"/>
        <end position="169"/>
    </location>
</feature>
<dbReference type="AlphaFoldDB" id="A0A8D8WES3"/>
<feature type="transmembrane region" description="Helical" evidence="9">
    <location>
        <begin position="51"/>
        <end position="71"/>
    </location>
</feature>
<keyword evidence="5" id="KW-0862">Zinc</keyword>
<evidence type="ECO:0000256" key="5">
    <source>
        <dbReference type="ARBA" id="ARBA00022833"/>
    </source>
</evidence>
<dbReference type="Gene3D" id="3.30.40.10">
    <property type="entry name" value="Zinc/RING finger domain, C3HC4 (zinc finger)"/>
    <property type="match status" value="1"/>
</dbReference>
<dbReference type="PROSITE" id="PS50089">
    <property type="entry name" value="ZF_RING_2"/>
    <property type="match status" value="1"/>
</dbReference>
<dbReference type="PANTHER" id="PTHR13407">
    <property type="entry name" value="RNF121 PROTEIN"/>
    <property type="match status" value="1"/>
</dbReference>
<evidence type="ECO:0000256" key="7">
    <source>
        <dbReference type="ARBA" id="ARBA00023136"/>
    </source>
</evidence>
<dbReference type="SMART" id="SM00184">
    <property type="entry name" value="RING"/>
    <property type="match status" value="1"/>
</dbReference>
<dbReference type="EMBL" id="HBUF01367319">
    <property type="protein sequence ID" value="CAG6724264.1"/>
    <property type="molecule type" value="Transcribed_RNA"/>
</dbReference>
<evidence type="ECO:0000256" key="2">
    <source>
        <dbReference type="ARBA" id="ARBA00022692"/>
    </source>
</evidence>
<dbReference type="EMBL" id="HBUF01180806">
    <property type="protein sequence ID" value="CAG6655279.1"/>
    <property type="molecule type" value="Transcribed_RNA"/>
</dbReference>
<feature type="transmembrane region" description="Helical" evidence="9">
    <location>
        <begin position="175"/>
        <end position="193"/>
    </location>
</feature>
<evidence type="ECO:0000313" key="11">
    <source>
        <dbReference type="EMBL" id="CAG6655279.1"/>
    </source>
</evidence>
<dbReference type="InterPro" id="IPR001841">
    <property type="entry name" value="Znf_RING"/>
</dbReference>
<feature type="domain" description="RING-type" evidence="10">
    <location>
        <begin position="227"/>
        <end position="277"/>
    </location>
</feature>
<evidence type="ECO:0000256" key="6">
    <source>
        <dbReference type="ARBA" id="ARBA00022989"/>
    </source>
</evidence>
<reference evidence="11" key="1">
    <citation type="submission" date="2021-05" db="EMBL/GenBank/DDBJ databases">
        <authorList>
            <person name="Alioto T."/>
            <person name="Alioto T."/>
            <person name="Gomez Garrido J."/>
        </authorList>
    </citation>
    <scope>NUCLEOTIDE SEQUENCE</scope>
</reference>
<dbReference type="EMBL" id="HBUF01180805">
    <property type="protein sequence ID" value="CAG6655278.1"/>
    <property type="molecule type" value="Transcribed_RNA"/>
</dbReference>
<accession>A0A8D8WES3</accession>
<dbReference type="EMBL" id="HBUF01367320">
    <property type="protein sequence ID" value="CAG6724265.1"/>
    <property type="molecule type" value="Transcribed_RNA"/>
</dbReference>
<dbReference type="EMBL" id="HBUF01005466">
    <property type="protein sequence ID" value="CAG6606878.1"/>
    <property type="molecule type" value="Transcribed_RNA"/>
</dbReference>
<keyword evidence="7 9" id="KW-0472">Membrane</keyword>
<dbReference type="CDD" id="cd16475">
    <property type="entry name" value="RING-H2_RNF121-like"/>
    <property type="match status" value="1"/>
</dbReference>
<dbReference type="EMBL" id="HBUF01517835">
    <property type="protein sequence ID" value="CAG6748207.1"/>
    <property type="molecule type" value="Transcribed_RNA"/>
</dbReference>
<dbReference type="GO" id="GO:0008270">
    <property type="term" value="F:zinc ion binding"/>
    <property type="evidence" value="ECO:0007669"/>
    <property type="project" value="UniProtKB-KW"/>
</dbReference>
<dbReference type="GO" id="GO:0000139">
    <property type="term" value="C:Golgi membrane"/>
    <property type="evidence" value="ECO:0007669"/>
    <property type="project" value="TreeGrafter"/>
</dbReference>
<evidence type="ECO:0000256" key="3">
    <source>
        <dbReference type="ARBA" id="ARBA00022723"/>
    </source>
</evidence>
<protein>
    <submittedName>
        <fullName evidence="11">RING finger protein 121</fullName>
    </submittedName>
</protein>
<dbReference type="EMBL" id="HBUF01005465">
    <property type="protein sequence ID" value="CAG6606877.1"/>
    <property type="molecule type" value="Transcribed_RNA"/>
</dbReference>
<keyword evidence="4 8" id="KW-0863">Zinc-finger</keyword>
<sequence length="328" mass="38304">MAFDVPNREGHEHPGLSLEEGVAQIRELTDEEKFREEHRKLHKLHEGHEEMHAAMIVIFFIVLVASQVLLFQWKQRHFHSYQMVTLGAMWIIPFAISLRSGYWRFIGFWILFSVITGLVAKKVTQSPVERTTPRLVYKWFYFLYKLSLFLGVVGYIIMVMALLGVNFVFGQKPQVWMDCGGLILFYGLYYGVLGQDLAEICSNKMALHIGYYTPEGIPTRHLEDNTCAVCGDVLFVRPDQPGVIENTYKLNCNHEFHEFCIRGWCIVGKKQMCPYCKEKVDLKLMFVNLWEKPHVFYGQLLDWLRWLVAWQPVVLVIIQGVNYMLDLK</sequence>
<dbReference type="InterPro" id="IPR013083">
    <property type="entry name" value="Znf_RING/FYVE/PHD"/>
</dbReference>
<evidence type="ECO:0000256" key="1">
    <source>
        <dbReference type="ARBA" id="ARBA00004141"/>
    </source>
</evidence>
<dbReference type="EMBL" id="HBUF01367318">
    <property type="protein sequence ID" value="CAG6724263.1"/>
    <property type="molecule type" value="Transcribed_RNA"/>
</dbReference>
<evidence type="ECO:0000256" key="8">
    <source>
        <dbReference type="PROSITE-ProRule" id="PRU00175"/>
    </source>
</evidence>
<dbReference type="GO" id="GO:0005789">
    <property type="term" value="C:endoplasmic reticulum membrane"/>
    <property type="evidence" value="ECO:0007669"/>
    <property type="project" value="TreeGrafter"/>
</dbReference>
<name>A0A8D8WES3_9HEMI</name>
<dbReference type="PANTHER" id="PTHR13407:SF0">
    <property type="entry name" value="FI05221P"/>
    <property type="match status" value="1"/>
</dbReference>